<dbReference type="EMBL" id="DS270224">
    <property type="protein sequence ID" value="EFO92504.1"/>
    <property type="molecule type" value="Genomic_DNA"/>
</dbReference>
<dbReference type="InterPro" id="IPR035979">
    <property type="entry name" value="RBD_domain_sf"/>
</dbReference>
<dbReference type="GO" id="GO:0003676">
    <property type="term" value="F:nucleic acid binding"/>
    <property type="evidence" value="ECO:0007669"/>
    <property type="project" value="InterPro"/>
</dbReference>
<evidence type="ECO:0000313" key="2">
    <source>
        <dbReference type="Proteomes" id="UP000008281"/>
    </source>
</evidence>
<proteinExistence type="predicted"/>
<dbReference type="HOGENOM" id="CLU_108633_0_0_1"/>
<dbReference type="OrthoDB" id="5880207at2759"/>
<name>E3NTJ8_CAERE</name>
<gene>
    <name evidence="1" type="ORF">CRE_15842</name>
</gene>
<dbReference type="AlphaFoldDB" id="E3NTJ8"/>
<dbReference type="SUPFAM" id="SSF54928">
    <property type="entry name" value="RNA-binding domain, RBD"/>
    <property type="match status" value="1"/>
</dbReference>
<sequence>MAPSSDFNAQLTERARRLNQDWKQKRVPQKGRRLGSIKESSDLVHSDVRIALSNICTSLTTNCLQTIFAEFKLKTISLDSDEQGKPVGTGRIVISKDESMRLIQRFTGKMIGSKEMSFKIIAISSIEKHVRFVEKLEARTPSKQHEKTRGFLKMMENHNLNPNALVSTFSNLSI</sequence>
<organism evidence="2">
    <name type="scientific">Caenorhabditis remanei</name>
    <name type="common">Caenorhabditis vulgaris</name>
    <dbReference type="NCBI Taxonomy" id="31234"/>
    <lineage>
        <taxon>Eukaryota</taxon>
        <taxon>Metazoa</taxon>
        <taxon>Ecdysozoa</taxon>
        <taxon>Nematoda</taxon>
        <taxon>Chromadorea</taxon>
        <taxon>Rhabditida</taxon>
        <taxon>Rhabditina</taxon>
        <taxon>Rhabditomorpha</taxon>
        <taxon>Rhabditoidea</taxon>
        <taxon>Rhabditidae</taxon>
        <taxon>Peloderinae</taxon>
        <taxon>Caenorhabditis</taxon>
    </lineage>
</organism>
<reference evidence="1" key="1">
    <citation type="submission" date="2007-07" db="EMBL/GenBank/DDBJ databases">
        <title>PCAP assembly of the Caenorhabditis remanei genome.</title>
        <authorList>
            <consortium name="The Caenorhabditis remanei Sequencing Consortium"/>
            <person name="Wilson R.K."/>
        </authorList>
    </citation>
    <scope>NUCLEOTIDE SEQUENCE [LARGE SCALE GENOMIC DNA]</scope>
    <source>
        <strain evidence="1">PB4641</strain>
    </source>
</reference>
<protein>
    <submittedName>
        <fullName evidence="1">Uncharacterized protein</fullName>
    </submittedName>
</protein>
<dbReference type="Proteomes" id="UP000008281">
    <property type="component" value="Unassembled WGS sequence"/>
</dbReference>
<accession>E3NTJ8</accession>
<dbReference type="STRING" id="31234.E3NTJ8"/>
<keyword evidence="2" id="KW-1185">Reference proteome</keyword>
<dbReference type="eggNOG" id="KOG0533">
    <property type="taxonomic scope" value="Eukaryota"/>
</dbReference>
<evidence type="ECO:0000313" key="1">
    <source>
        <dbReference type="EMBL" id="EFO92504.1"/>
    </source>
</evidence>
<dbReference type="InParanoid" id="E3NTJ8"/>